<dbReference type="InterPro" id="IPR036188">
    <property type="entry name" value="FAD/NAD-bd_sf"/>
</dbReference>
<accession>A0ABT1AE10</accession>
<dbReference type="SUPFAM" id="SSF51905">
    <property type="entry name" value="FAD/NAD(P)-binding domain"/>
    <property type="match status" value="2"/>
</dbReference>
<dbReference type="SUPFAM" id="SSF55424">
    <property type="entry name" value="FAD/NAD-linked reductases, dimerisation (C-terminal) domain"/>
    <property type="match status" value="1"/>
</dbReference>
<feature type="domain" description="FAD/NAD(P)-binding" evidence="5">
    <location>
        <begin position="12"/>
        <end position="309"/>
    </location>
</feature>
<evidence type="ECO:0000259" key="6">
    <source>
        <dbReference type="Pfam" id="PF14759"/>
    </source>
</evidence>
<dbReference type="InterPro" id="IPR023753">
    <property type="entry name" value="FAD/NAD-binding_dom"/>
</dbReference>
<dbReference type="InterPro" id="IPR028202">
    <property type="entry name" value="Reductase_C"/>
</dbReference>
<evidence type="ECO:0000256" key="3">
    <source>
        <dbReference type="ARBA" id="ARBA00022827"/>
    </source>
</evidence>
<dbReference type="PRINTS" id="PR00368">
    <property type="entry name" value="FADPNR"/>
</dbReference>
<reference evidence="7" key="2">
    <citation type="journal article" date="2023" name="Front. Microbiol.">
        <title>Ralstonia chuxiongensis sp. nov., Ralstonia mojiangensis sp. nov., and Ralstonia soli sp. nov., isolated from tobacco fields, are three novel species in the family Burkholderiaceae.</title>
        <authorList>
            <person name="Lu C.H."/>
            <person name="Zhang Y.Y."/>
            <person name="Jiang N."/>
            <person name="Chen W."/>
            <person name="Shao X."/>
            <person name="Zhao Z.M."/>
            <person name="Lu W.L."/>
            <person name="Hu X."/>
            <person name="Xi Y.X."/>
            <person name="Zou S.Y."/>
            <person name="Wei Q.J."/>
            <person name="Lin Z.L."/>
            <person name="Gong L."/>
            <person name="Gai X.T."/>
            <person name="Zhang L.Q."/>
            <person name="Li J.Y."/>
            <person name="Jin Y."/>
            <person name="Xia Z.Y."/>
        </authorList>
    </citation>
    <scope>NUCLEOTIDE SEQUENCE</scope>
    <source>
        <strain evidence="7">21MJYT02-11</strain>
    </source>
</reference>
<proteinExistence type="predicted"/>
<protein>
    <submittedName>
        <fullName evidence="7">FAD-dependent oxidoreductase</fullName>
    </submittedName>
</protein>
<dbReference type="Pfam" id="PF14759">
    <property type="entry name" value="Reductase_C"/>
    <property type="match status" value="1"/>
</dbReference>
<keyword evidence="4" id="KW-0560">Oxidoreductase</keyword>
<evidence type="ECO:0000256" key="1">
    <source>
        <dbReference type="ARBA" id="ARBA00001974"/>
    </source>
</evidence>
<dbReference type="RefSeq" id="WP_252675580.1">
    <property type="nucleotide sequence ID" value="NZ_JAMXHT010000001.1"/>
</dbReference>
<feature type="domain" description="Reductase C-terminal" evidence="6">
    <location>
        <begin position="328"/>
        <end position="399"/>
    </location>
</feature>
<name>A0ABT1AE10_9RALS</name>
<evidence type="ECO:0000313" key="8">
    <source>
        <dbReference type="Proteomes" id="UP001162811"/>
    </source>
</evidence>
<dbReference type="PANTHER" id="PTHR43557">
    <property type="entry name" value="APOPTOSIS-INDUCING FACTOR 1"/>
    <property type="match status" value="1"/>
</dbReference>
<evidence type="ECO:0000256" key="4">
    <source>
        <dbReference type="ARBA" id="ARBA00023002"/>
    </source>
</evidence>
<dbReference type="Pfam" id="PF07992">
    <property type="entry name" value="Pyr_redox_2"/>
    <property type="match status" value="1"/>
</dbReference>
<dbReference type="Gene3D" id="3.30.390.30">
    <property type="match status" value="1"/>
</dbReference>
<keyword evidence="8" id="KW-1185">Reference proteome</keyword>
<dbReference type="PANTHER" id="PTHR43557:SF2">
    <property type="entry name" value="RIESKE DOMAIN-CONTAINING PROTEIN-RELATED"/>
    <property type="match status" value="1"/>
</dbReference>
<gene>
    <name evidence="7" type="ORF">NG900_00250</name>
</gene>
<dbReference type="InterPro" id="IPR050446">
    <property type="entry name" value="FAD-oxidoreductase/Apoptosis"/>
</dbReference>
<evidence type="ECO:0000256" key="2">
    <source>
        <dbReference type="ARBA" id="ARBA00022630"/>
    </source>
</evidence>
<keyword evidence="3" id="KW-0274">FAD</keyword>
<comment type="cofactor">
    <cofactor evidence="1">
        <name>FAD</name>
        <dbReference type="ChEBI" id="CHEBI:57692"/>
    </cofactor>
</comment>
<dbReference type="Gene3D" id="3.50.50.60">
    <property type="entry name" value="FAD/NAD(P)-binding domain"/>
    <property type="match status" value="2"/>
</dbReference>
<dbReference type="EMBL" id="JAMXHT010000001">
    <property type="protein sequence ID" value="MCO5396626.1"/>
    <property type="molecule type" value="Genomic_DNA"/>
</dbReference>
<dbReference type="Proteomes" id="UP001162811">
    <property type="component" value="Unassembled WGS sequence"/>
</dbReference>
<dbReference type="InterPro" id="IPR016156">
    <property type="entry name" value="FAD/NAD-linked_Rdtase_dimer_sf"/>
</dbReference>
<keyword evidence="2" id="KW-0285">Flavoprotein</keyword>
<dbReference type="PRINTS" id="PR00411">
    <property type="entry name" value="PNDRDTASEI"/>
</dbReference>
<organism evidence="7 8">
    <name type="scientific">Ralstonia soli</name>
    <dbReference type="NCBI Taxonomy" id="2953896"/>
    <lineage>
        <taxon>Bacteria</taxon>
        <taxon>Pseudomonadati</taxon>
        <taxon>Pseudomonadota</taxon>
        <taxon>Betaproteobacteria</taxon>
        <taxon>Burkholderiales</taxon>
        <taxon>Burkholderiaceae</taxon>
        <taxon>Ralstonia</taxon>
    </lineage>
</organism>
<comment type="caution">
    <text evidence="7">The sequence shown here is derived from an EMBL/GenBank/DDBJ whole genome shotgun (WGS) entry which is preliminary data.</text>
</comment>
<evidence type="ECO:0000259" key="5">
    <source>
        <dbReference type="Pfam" id="PF07992"/>
    </source>
</evidence>
<evidence type="ECO:0000313" key="7">
    <source>
        <dbReference type="EMBL" id="MCO5396626.1"/>
    </source>
</evidence>
<reference evidence="7" key="1">
    <citation type="submission" date="2022-06" db="EMBL/GenBank/DDBJ databases">
        <authorList>
            <person name="Lu C.-H."/>
        </authorList>
    </citation>
    <scope>NUCLEOTIDE SEQUENCE</scope>
    <source>
        <strain evidence="7">21MJYT02-11</strain>
    </source>
</reference>
<sequence>MSKRMNSGASQQFVIIGSGQAGGWAARTLREGGFEGRIVIVGEESHPPYERPPLSKAVLTAQKPAESCYLWSKEKLGELNIDAVQGNRATAIHRDRREVELADGSRVPYDRLLIATGARPRRLNCPGADLPGVHYLRTIEDSERIRGSLSKGGRLLVVGGGWIGLEVAASAVSMGVPVTLVEATDRLCGRSLPESLGRFFMDLHLRHGVDIQLNANLTRLEGNGRVERAVFGNGEAIEIATAVVGIGVVPNTELAADCGLPLENGIVVNESACTADPCIFAAGDVASQPSSWLNGRVRFESWKNAQDHGVLAASAMLGGDALTRDIPWFWSDQYDVNFQLLGVPSVGNQVYQKGDTSSGRFTQYFVQANRLTAVAAVNSPRDLRDAKRSMQNKSQFDTTGLVPVLTL</sequence>